<name>A0ACC0WVZ8_9STRA</name>
<accession>A0ACC0WVZ8</accession>
<protein>
    <submittedName>
        <fullName evidence="1">Uncharacterized protein</fullName>
    </submittedName>
</protein>
<gene>
    <name evidence="1" type="ORF">PsorP6_001907</name>
</gene>
<comment type="caution">
    <text evidence="1">The sequence shown here is derived from an EMBL/GenBank/DDBJ whole genome shotgun (WGS) entry which is preliminary data.</text>
</comment>
<dbReference type="EMBL" id="CM047580">
    <property type="protein sequence ID" value="KAI9922023.1"/>
    <property type="molecule type" value="Genomic_DNA"/>
</dbReference>
<organism evidence="1 2">
    <name type="scientific">Peronosclerospora sorghi</name>
    <dbReference type="NCBI Taxonomy" id="230839"/>
    <lineage>
        <taxon>Eukaryota</taxon>
        <taxon>Sar</taxon>
        <taxon>Stramenopiles</taxon>
        <taxon>Oomycota</taxon>
        <taxon>Peronosporomycetes</taxon>
        <taxon>Peronosporales</taxon>
        <taxon>Peronosporaceae</taxon>
        <taxon>Peronosclerospora</taxon>
    </lineage>
</organism>
<reference evidence="1 2" key="1">
    <citation type="journal article" date="2022" name="bioRxiv">
        <title>The genome of the oomycete Peronosclerospora sorghi, a cosmopolitan pathogen of maize and sorghum, is inflated with dispersed pseudogenes.</title>
        <authorList>
            <person name="Fletcher K."/>
            <person name="Martin F."/>
            <person name="Isakeit T."/>
            <person name="Cavanaugh K."/>
            <person name="Magill C."/>
            <person name="Michelmore R."/>
        </authorList>
    </citation>
    <scope>NUCLEOTIDE SEQUENCE [LARGE SCALE GENOMIC DNA]</scope>
    <source>
        <strain evidence="1">P6</strain>
    </source>
</reference>
<sequence>MSSKIVYKLSPSLSHLLGKTELTRPAAVKEFWAYVKQHELQDPTDGRMIHPNQDLKNVFNVDEIHFTQVLGLLFKHLEKKPQEATHK</sequence>
<evidence type="ECO:0000313" key="2">
    <source>
        <dbReference type="Proteomes" id="UP001163321"/>
    </source>
</evidence>
<dbReference type="Proteomes" id="UP001163321">
    <property type="component" value="Chromosome 1"/>
</dbReference>
<keyword evidence="2" id="KW-1185">Reference proteome</keyword>
<evidence type="ECO:0000313" key="1">
    <source>
        <dbReference type="EMBL" id="KAI9922023.1"/>
    </source>
</evidence>
<proteinExistence type="predicted"/>